<feature type="compositionally biased region" description="Basic and acidic residues" evidence="1">
    <location>
        <begin position="70"/>
        <end position="84"/>
    </location>
</feature>
<protein>
    <submittedName>
        <fullName evidence="2">Uncharacterized protein</fullName>
    </submittedName>
</protein>
<dbReference type="EMBL" id="LAZR01052353">
    <property type="protein sequence ID" value="KKK83162.1"/>
    <property type="molecule type" value="Genomic_DNA"/>
</dbReference>
<feature type="compositionally biased region" description="Polar residues" evidence="1">
    <location>
        <begin position="16"/>
        <end position="29"/>
    </location>
</feature>
<name>A0A0F8YP49_9ZZZZ</name>
<feature type="region of interest" description="Disordered" evidence="1">
    <location>
        <begin position="1"/>
        <end position="29"/>
    </location>
</feature>
<proteinExistence type="predicted"/>
<sequence length="114" mass="12613">MCTNNEPESKFLESDQPVSRGQVAATSGTDTLKSETLYKALAVCRGLAQQIFEAQHALNDKLINHPSLGGEKKGDEPDRAESPHHIPNWIDKTRDITNVLEAANLLQQRLLSHL</sequence>
<gene>
    <name evidence="2" type="ORF">LCGC14_2796160</name>
</gene>
<organism evidence="2">
    <name type="scientific">marine sediment metagenome</name>
    <dbReference type="NCBI Taxonomy" id="412755"/>
    <lineage>
        <taxon>unclassified sequences</taxon>
        <taxon>metagenomes</taxon>
        <taxon>ecological metagenomes</taxon>
    </lineage>
</organism>
<evidence type="ECO:0000256" key="1">
    <source>
        <dbReference type="SAM" id="MobiDB-lite"/>
    </source>
</evidence>
<dbReference type="AlphaFoldDB" id="A0A0F8YP49"/>
<accession>A0A0F8YP49</accession>
<evidence type="ECO:0000313" key="2">
    <source>
        <dbReference type="EMBL" id="KKK83162.1"/>
    </source>
</evidence>
<comment type="caution">
    <text evidence="2">The sequence shown here is derived from an EMBL/GenBank/DDBJ whole genome shotgun (WGS) entry which is preliminary data.</text>
</comment>
<reference evidence="2" key="1">
    <citation type="journal article" date="2015" name="Nature">
        <title>Complex archaea that bridge the gap between prokaryotes and eukaryotes.</title>
        <authorList>
            <person name="Spang A."/>
            <person name="Saw J.H."/>
            <person name="Jorgensen S.L."/>
            <person name="Zaremba-Niedzwiedzka K."/>
            <person name="Martijn J."/>
            <person name="Lind A.E."/>
            <person name="van Eijk R."/>
            <person name="Schleper C."/>
            <person name="Guy L."/>
            <person name="Ettema T.J."/>
        </authorList>
    </citation>
    <scope>NUCLEOTIDE SEQUENCE</scope>
</reference>
<feature type="region of interest" description="Disordered" evidence="1">
    <location>
        <begin position="63"/>
        <end position="86"/>
    </location>
</feature>